<dbReference type="AlphaFoldDB" id="A0A2W7K1R1"/>
<dbReference type="Gene3D" id="3.40.50.150">
    <property type="entry name" value="Vaccinia Virus protein VP39"/>
    <property type="match status" value="1"/>
</dbReference>
<evidence type="ECO:0000313" key="5">
    <source>
        <dbReference type="EMBL" id="PZW41550.1"/>
    </source>
</evidence>
<accession>A0A2W7K1R1</accession>
<dbReference type="RefSeq" id="WP_111540555.1">
    <property type="nucleotide sequence ID" value="NZ_QKYV01000003.1"/>
</dbReference>
<dbReference type="Pfam" id="PF05724">
    <property type="entry name" value="TPMT"/>
    <property type="match status" value="1"/>
</dbReference>
<dbReference type="InterPro" id="IPR029063">
    <property type="entry name" value="SAM-dependent_MTases_sf"/>
</dbReference>
<dbReference type="GO" id="GO:0032259">
    <property type="term" value="P:methylation"/>
    <property type="evidence" value="ECO:0007669"/>
    <property type="project" value="UniProtKB-KW"/>
</dbReference>
<dbReference type="GO" id="GO:0008757">
    <property type="term" value="F:S-adenosylmethionine-dependent methyltransferase activity"/>
    <property type="evidence" value="ECO:0007669"/>
    <property type="project" value="InterPro"/>
</dbReference>
<dbReference type="CDD" id="cd02440">
    <property type="entry name" value="AdoMet_MTases"/>
    <property type="match status" value="1"/>
</dbReference>
<protein>
    <submittedName>
        <fullName evidence="5">Thiopurine S-methyltransferase</fullName>
    </submittedName>
</protein>
<evidence type="ECO:0000256" key="4">
    <source>
        <dbReference type="ARBA" id="ARBA00022691"/>
    </source>
</evidence>
<dbReference type="PANTHER" id="PTHR32183">
    <property type="match status" value="1"/>
</dbReference>
<evidence type="ECO:0000256" key="1">
    <source>
        <dbReference type="ARBA" id="ARBA00022553"/>
    </source>
</evidence>
<keyword evidence="2 5" id="KW-0489">Methyltransferase</keyword>
<dbReference type="SUPFAM" id="SSF53335">
    <property type="entry name" value="S-adenosyl-L-methionine-dependent methyltransferases"/>
    <property type="match status" value="1"/>
</dbReference>
<dbReference type="PROSITE" id="PS51585">
    <property type="entry name" value="SAM_MT_TPMT"/>
    <property type="match status" value="1"/>
</dbReference>
<gene>
    <name evidence="5" type="ORF">LX95_01231</name>
</gene>
<keyword evidence="1" id="KW-0597">Phosphoprotein</keyword>
<reference evidence="5 6" key="1">
    <citation type="submission" date="2018-06" db="EMBL/GenBank/DDBJ databases">
        <title>Genomic Encyclopedia of Archaeal and Bacterial Type Strains, Phase II (KMG-II): from individual species to whole genera.</title>
        <authorList>
            <person name="Goeker M."/>
        </authorList>
    </citation>
    <scope>NUCLEOTIDE SEQUENCE [LARGE SCALE GENOMIC DNA]</scope>
    <source>
        <strain evidence="5 6">DSM 15361</strain>
    </source>
</reference>
<dbReference type="EMBL" id="QKYV01000003">
    <property type="protein sequence ID" value="PZW41550.1"/>
    <property type="molecule type" value="Genomic_DNA"/>
</dbReference>
<keyword evidence="4" id="KW-0949">S-adenosyl-L-methionine</keyword>
<dbReference type="PANTHER" id="PTHR32183:SF11">
    <property type="entry name" value="THIOL METHYLTRANSFERASE 2-RELATED"/>
    <property type="match status" value="1"/>
</dbReference>
<name>A0A2W7K1R1_9FLAO</name>
<dbReference type="InterPro" id="IPR008854">
    <property type="entry name" value="TPMT"/>
</dbReference>
<sequence>MSNYWENRYQNLQTGWDIGEISSPLKAYIDQLEDKSIKILIPGAGNAYEAEYLFLNGFKNVFVADIAATPLQNIKKRLPSFPEKQLLHIDFFELEMQFDLILEQTFFCALPKSFRKAYAEKMQKLLKKEGKLVGLLFDDELPNGNPPYGGSKKEYLTYFEPLFDIHTFKTAYNSIPQRQDRELFMILQPKIKS</sequence>
<dbReference type="Proteomes" id="UP000249542">
    <property type="component" value="Unassembled WGS sequence"/>
</dbReference>
<organism evidence="5 6">
    <name type="scientific">Mesonia algae</name>
    <dbReference type="NCBI Taxonomy" id="213248"/>
    <lineage>
        <taxon>Bacteria</taxon>
        <taxon>Pseudomonadati</taxon>
        <taxon>Bacteroidota</taxon>
        <taxon>Flavobacteriia</taxon>
        <taxon>Flavobacteriales</taxon>
        <taxon>Flavobacteriaceae</taxon>
        <taxon>Mesonia</taxon>
    </lineage>
</organism>
<comment type="caution">
    <text evidence="5">The sequence shown here is derived from an EMBL/GenBank/DDBJ whole genome shotgun (WGS) entry which is preliminary data.</text>
</comment>
<keyword evidence="3 5" id="KW-0808">Transferase</keyword>
<evidence type="ECO:0000256" key="3">
    <source>
        <dbReference type="ARBA" id="ARBA00022679"/>
    </source>
</evidence>
<evidence type="ECO:0000256" key="2">
    <source>
        <dbReference type="ARBA" id="ARBA00022603"/>
    </source>
</evidence>
<evidence type="ECO:0000313" key="6">
    <source>
        <dbReference type="Proteomes" id="UP000249542"/>
    </source>
</evidence>
<keyword evidence="6" id="KW-1185">Reference proteome</keyword>
<proteinExistence type="predicted"/>